<evidence type="ECO:0000313" key="1">
    <source>
        <dbReference type="Ensembl" id="ENSRROP00000016160.1"/>
    </source>
</evidence>
<proteinExistence type="predicted"/>
<dbReference type="PANTHER" id="PTHR46254:SF3">
    <property type="entry name" value="SECRETED PROTEIN"/>
    <property type="match status" value="1"/>
</dbReference>
<reference evidence="1" key="1">
    <citation type="submission" date="2025-08" db="UniProtKB">
        <authorList>
            <consortium name="Ensembl"/>
        </authorList>
    </citation>
    <scope>IDENTIFICATION</scope>
</reference>
<dbReference type="GeneTree" id="ENSGT00940000155292"/>
<protein>
    <submittedName>
        <fullName evidence="1">PDZ and LIM domain 5</fullName>
    </submittedName>
</protein>
<gene>
    <name evidence="1" type="primary">PDLIM5</name>
</gene>
<dbReference type="Proteomes" id="UP000233200">
    <property type="component" value="Unplaced"/>
</dbReference>
<evidence type="ECO:0000313" key="2">
    <source>
        <dbReference type="Proteomes" id="UP000233200"/>
    </source>
</evidence>
<accession>A0A2K6PHY9</accession>
<dbReference type="AlphaFoldDB" id="A0A2K6PHY9"/>
<dbReference type="PANTHER" id="PTHR46254">
    <property type="entry name" value="PROTEIN GVQW1-RELATED"/>
    <property type="match status" value="1"/>
</dbReference>
<keyword evidence="2" id="KW-1185">Reference proteome</keyword>
<organism evidence="1 2">
    <name type="scientific">Rhinopithecus roxellana</name>
    <name type="common">Golden snub-nosed monkey</name>
    <name type="synonym">Pygathrix roxellana</name>
    <dbReference type="NCBI Taxonomy" id="61622"/>
    <lineage>
        <taxon>Eukaryota</taxon>
        <taxon>Metazoa</taxon>
        <taxon>Chordata</taxon>
        <taxon>Craniata</taxon>
        <taxon>Vertebrata</taxon>
        <taxon>Euteleostomi</taxon>
        <taxon>Mammalia</taxon>
        <taxon>Eutheria</taxon>
        <taxon>Euarchontoglires</taxon>
        <taxon>Primates</taxon>
        <taxon>Haplorrhini</taxon>
        <taxon>Catarrhini</taxon>
        <taxon>Cercopithecidae</taxon>
        <taxon>Colobinae</taxon>
        <taxon>Rhinopithecus</taxon>
    </lineage>
</organism>
<dbReference type="PRINTS" id="PR02045">
    <property type="entry name" value="F138DOMAIN"/>
</dbReference>
<reference evidence="1" key="2">
    <citation type="submission" date="2025-09" db="UniProtKB">
        <authorList>
            <consortium name="Ensembl"/>
        </authorList>
    </citation>
    <scope>IDENTIFICATION</scope>
</reference>
<sequence>MSNYSVSLVGPAPWGFRLQGGKDFNMPLTISSFCCVAHAGVSPQPPPPGFKQFSCLSILSSWDYRHVPPRLANFVFLIETRFPYVGQGGLELLTLGNLPTSASQSAKITGVSHHTWPTLFYTLIIFY</sequence>
<dbReference type="InterPro" id="IPR036034">
    <property type="entry name" value="PDZ_sf"/>
</dbReference>
<dbReference type="Gene3D" id="2.30.42.10">
    <property type="match status" value="1"/>
</dbReference>
<name>A0A2K6PHY9_RHIRO</name>
<dbReference type="Ensembl" id="ENSRROT00000040305.1">
    <property type="protein sequence ID" value="ENSRROP00000016160.1"/>
    <property type="gene ID" value="ENSRROG00000032186.1"/>
</dbReference>